<dbReference type="Pfam" id="PF00062">
    <property type="entry name" value="Lys"/>
    <property type="match status" value="1"/>
</dbReference>
<reference evidence="9" key="1">
    <citation type="journal article" date="2014" name="PLoS ONE">
        <title>Transcriptome-Based Identification of ABC Transporters in the Western Tarnished Plant Bug Lygus hesperus.</title>
        <authorList>
            <person name="Hull J.J."/>
            <person name="Chaney K."/>
            <person name="Geib S.M."/>
            <person name="Fabrick J.A."/>
            <person name="Brent C.S."/>
            <person name="Walsh D."/>
            <person name="Lavine L.C."/>
        </authorList>
    </citation>
    <scope>NUCLEOTIDE SEQUENCE</scope>
</reference>
<dbReference type="Gene3D" id="1.10.530.10">
    <property type="match status" value="1"/>
</dbReference>
<organism evidence="9">
    <name type="scientific">Lygus hesperus</name>
    <name type="common">Western plant bug</name>
    <dbReference type="NCBI Taxonomy" id="30085"/>
    <lineage>
        <taxon>Eukaryota</taxon>
        <taxon>Metazoa</taxon>
        <taxon>Ecdysozoa</taxon>
        <taxon>Arthropoda</taxon>
        <taxon>Hexapoda</taxon>
        <taxon>Insecta</taxon>
        <taxon>Pterygota</taxon>
        <taxon>Neoptera</taxon>
        <taxon>Paraneoptera</taxon>
        <taxon>Hemiptera</taxon>
        <taxon>Heteroptera</taxon>
        <taxon>Panheteroptera</taxon>
        <taxon>Cimicomorpha</taxon>
        <taxon>Miridae</taxon>
        <taxon>Mirini</taxon>
        <taxon>Lygus</taxon>
    </lineage>
</organism>
<proteinExistence type="predicted"/>
<dbReference type="EC" id="3.2.1.17" evidence="2"/>
<dbReference type="PANTHER" id="PTHR11407:SF63">
    <property type="entry name" value="LYSOZYME C"/>
    <property type="match status" value="1"/>
</dbReference>
<feature type="signal peptide" evidence="7">
    <location>
        <begin position="1"/>
        <end position="24"/>
    </location>
</feature>
<evidence type="ECO:0000256" key="6">
    <source>
        <dbReference type="SAM" id="Phobius"/>
    </source>
</evidence>
<dbReference type="GO" id="GO:0003796">
    <property type="term" value="F:lysozyme activity"/>
    <property type="evidence" value="ECO:0007669"/>
    <property type="project" value="UniProtKB-EC"/>
</dbReference>
<evidence type="ECO:0000256" key="4">
    <source>
        <dbReference type="ARBA" id="ARBA00023157"/>
    </source>
</evidence>
<keyword evidence="6" id="KW-0472">Membrane</keyword>
<gene>
    <name evidence="9" type="ORF">CM83_44552</name>
</gene>
<dbReference type="GO" id="GO:0042742">
    <property type="term" value="P:defense response to bacterium"/>
    <property type="evidence" value="ECO:0007669"/>
    <property type="project" value="UniProtKB-KW"/>
</dbReference>
<dbReference type="SMART" id="SM00263">
    <property type="entry name" value="LYZ1"/>
    <property type="match status" value="1"/>
</dbReference>
<dbReference type="PANTHER" id="PTHR11407">
    <property type="entry name" value="LYSOZYME C"/>
    <property type="match status" value="1"/>
</dbReference>
<evidence type="ECO:0000256" key="1">
    <source>
        <dbReference type="ARBA" id="ARBA00000632"/>
    </source>
</evidence>
<evidence type="ECO:0000259" key="8">
    <source>
        <dbReference type="PROSITE" id="PS00128"/>
    </source>
</evidence>
<reference evidence="9" key="2">
    <citation type="submission" date="2014-07" db="EMBL/GenBank/DDBJ databases">
        <authorList>
            <person name="Hull J."/>
        </authorList>
    </citation>
    <scope>NUCLEOTIDE SEQUENCE</scope>
</reference>
<dbReference type="InterPro" id="IPR001916">
    <property type="entry name" value="Glyco_hydro_22"/>
</dbReference>
<evidence type="ECO:0000256" key="3">
    <source>
        <dbReference type="ARBA" id="ARBA00022638"/>
    </source>
</evidence>
<evidence type="ECO:0000256" key="2">
    <source>
        <dbReference type="ARBA" id="ARBA00012732"/>
    </source>
</evidence>
<evidence type="ECO:0000256" key="5">
    <source>
        <dbReference type="ARBA" id="ARBA00023295"/>
    </source>
</evidence>
<dbReference type="AlphaFoldDB" id="A0A0A9WXD5"/>
<dbReference type="InterPro" id="IPR023346">
    <property type="entry name" value="Lysozyme-like_dom_sf"/>
</dbReference>
<dbReference type="PROSITE" id="PS00128">
    <property type="entry name" value="GLYCOSYL_HYDROL_F22_1"/>
    <property type="match status" value="1"/>
</dbReference>
<feature type="domain" description="Glycosyl hydrolases family 22 (GH22)" evidence="8">
    <location>
        <begin position="85"/>
        <end position="103"/>
    </location>
</feature>
<comment type="catalytic activity">
    <reaction evidence="1">
        <text>Hydrolysis of (1-&gt;4)-beta-linkages between N-acetylmuramic acid and N-acetyl-D-glucosamine residues in a peptidoglycan and between N-acetyl-D-glucosamine residues in chitodextrins.</text>
        <dbReference type="EC" id="3.2.1.17"/>
    </reaction>
</comment>
<feature type="chain" id="PRO_5002052473" description="lysozyme" evidence="7">
    <location>
        <begin position="25"/>
        <end position="248"/>
    </location>
</feature>
<protein>
    <recommendedName>
        <fullName evidence="2">lysozyme</fullName>
        <ecNumber evidence="2">3.2.1.17</ecNumber>
    </recommendedName>
</protein>
<dbReference type="GO" id="GO:0031640">
    <property type="term" value="P:killing of cells of another organism"/>
    <property type="evidence" value="ECO:0007669"/>
    <property type="project" value="UniProtKB-KW"/>
</dbReference>
<name>A0A0A9WXD5_LYGHE</name>
<accession>A0A0A9WXD5</accession>
<evidence type="ECO:0000313" key="9">
    <source>
        <dbReference type="EMBL" id="JAG09525.1"/>
    </source>
</evidence>
<feature type="non-terminal residue" evidence="9">
    <location>
        <position position="1"/>
    </location>
</feature>
<keyword evidence="6" id="KW-1133">Transmembrane helix</keyword>
<sequence length="248" mass="28470">ITSVMRCLAWLSLLLLSLLELVHLKKYDPCEFGQVLTNDKYHVSFWQIPTWVCIGYLATNLNTSYNEFGYHGLFRIAGKHWCGQCNVTCDKLMDDDLTDDLACAVHIYDRHNTEHSSGFNAWGTFYSNCKEPWKHLHDHDCHKMWKFLLLRLPKYELDRHLATQRGQTTESALEADEVGISFPDVVNTTDSSNSTSDHRTGHQAGWAVHHLLLSDSGILILVLLLIFVVAGLVEVWRRYELPYSTMCP</sequence>
<keyword evidence="7" id="KW-0732">Signal</keyword>
<dbReference type="EMBL" id="GBHO01034079">
    <property type="protein sequence ID" value="JAG09525.1"/>
    <property type="molecule type" value="Transcribed_RNA"/>
</dbReference>
<feature type="transmembrane region" description="Helical" evidence="6">
    <location>
        <begin position="217"/>
        <end position="236"/>
    </location>
</feature>
<keyword evidence="6" id="KW-0812">Transmembrane</keyword>
<keyword evidence="5" id="KW-0326">Glycosidase</keyword>
<keyword evidence="3" id="KW-0929">Antimicrobial</keyword>
<dbReference type="InterPro" id="IPR019799">
    <property type="entry name" value="Glyco_hydro_22_CS"/>
</dbReference>
<evidence type="ECO:0000256" key="7">
    <source>
        <dbReference type="SAM" id="SignalP"/>
    </source>
</evidence>
<dbReference type="PROSITE" id="PS51348">
    <property type="entry name" value="GLYCOSYL_HYDROL_F22_2"/>
    <property type="match status" value="1"/>
</dbReference>
<keyword evidence="5" id="KW-0378">Hydrolase</keyword>
<keyword evidence="3" id="KW-0081">Bacteriolytic enzyme</keyword>
<keyword evidence="4" id="KW-1015">Disulfide bond</keyword>
<dbReference type="SUPFAM" id="SSF53955">
    <property type="entry name" value="Lysozyme-like"/>
    <property type="match status" value="1"/>
</dbReference>